<dbReference type="AlphaFoldDB" id="A0A8J3F7S8"/>
<evidence type="ECO:0000256" key="5">
    <source>
        <dbReference type="ARBA" id="ARBA00023136"/>
    </source>
</evidence>
<sequence>MGQSVKQLKEKLWTKDFVLLSLANLFQFFGFQMLVPTIPLYISHHGGNQTDVGLVTGLFTVFALLIRPFAGAALDRTGRKKVLVAGLLLNLLAIAGYGWAASVHHILALRVLHGIGWGLSTTAFGTMASDLIPPSRRGEGMGYFGFSTTLAMAVGPLLGIWILNRFGPGVLFLLAAASTLTSLALGQVVRIPPLLKSETAMAKPPLWAGLFESSALFPSILVMLMTFTYGGIITFLPLFGNEIGIANVGLFFTVNALFLLVARPIAGILHDRKGPFWVLVPGAGFGFAGLLALSHAATSRDLVWAGMLYGIAFGSIQPTLQAWLIQRVPLHKRGAATATFYSAFDLGIGGGAMLLGPFASQIGFAAMYRASALLFAVYPMVFLVWAAKRRSARPT</sequence>
<feature type="transmembrane region" description="Helical" evidence="6">
    <location>
        <begin position="274"/>
        <end position="296"/>
    </location>
</feature>
<reference evidence="8" key="1">
    <citation type="journal article" date="2014" name="Int. J. Syst. Evol. Microbiol.">
        <title>Complete genome sequence of Corynebacterium casei LMG S-19264T (=DSM 44701T), isolated from a smear-ripened cheese.</title>
        <authorList>
            <consortium name="US DOE Joint Genome Institute (JGI-PGF)"/>
            <person name="Walter F."/>
            <person name="Albersmeier A."/>
            <person name="Kalinowski J."/>
            <person name="Ruckert C."/>
        </authorList>
    </citation>
    <scope>NUCLEOTIDE SEQUENCE</scope>
    <source>
        <strain evidence="8">JCM 14719</strain>
    </source>
</reference>
<gene>
    <name evidence="8" type="primary">norA</name>
    <name evidence="8" type="ORF">GCM10007043_00650</name>
</gene>
<reference evidence="8" key="2">
    <citation type="submission" date="2020-09" db="EMBL/GenBank/DDBJ databases">
        <authorList>
            <person name="Sun Q."/>
            <person name="Ohkuma M."/>
        </authorList>
    </citation>
    <scope>NUCLEOTIDE SEQUENCE</scope>
    <source>
        <strain evidence="8">JCM 14719</strain>
    </source>
</reference>
<feature type="transmembrane region" description="Helical" evidence="6">
    <location>
        <begin position="366"/>
        <end position="387"/>
    </location>
</feature>
<keyword evidence="4 6" id="KW-1133">Transmembrane helix</keyword>
<dbReference type="PANTHER" id="PTHR23531">
    <property type="entry name" value="QUINOLENE RESISTANCE PROTEIN NORA"/>
    <property type="match status" value="1"/>
</dbReference>
<evidence type="ECO:0000313" key="9">
    <source>
        <dbReference type="Proteomes" id="UP000637720"/>
    </source>
</evidence>
<dbReference type="PROSITE" id="PS50850">
    <property type="entry name" value="MFS"/>
    <property type="match status" value="1"/>
</dbReference>
<keyword evidence="5 6" id="KW-0472">Membrane</keyword>
<proteinExistence type="predicted"/>
<comment type="caution">
    <text evidence="8">The sequence shown here is derived from an EMBL/GenBank/DDBJ whole genome shotgun (WGS) entry which is preliminary data.</text>
</comment>
<feature type="transmembrane region" description="Helical" evidence="6">
    <location>
        <begin position="12"/>
        <end position="32"/>
    </location>
</feature>
<feature type="transmembrane region" description="Helical" evidence="6">
    <location>
        <begin position="140"/>
        <end position="163"/>
    </location>
</feature>
<dbReference type="InterPro" id="IPR036259">
    <property type="entry name" value="MFS_trans_sf"/>
</dbReference>
<keyword evidence="3 6" id="KW-0812">Transmembrane</keyword>
<feature type="transmembrane region" description="Helical" evidence="6">
    <location>
        <begin position="210"/>
        <end position="237"/>
    </location>
</feature>
<dbReference type="RefSeq" id="WP_188816488.1">
    <property type="nucleotide sequence ID" value="NZ_BMOF01000001.1"/>
</dbReference>
<organism evidence="8 9">
    <name type="scientific">Calditerricola satsumensis</name>
    <dbReference type="NCBI Taxonomy" id="373054"/>
    <lineage>
        <taxon>Bacteria</taxon>
        <taxon>Bacillati</taxon>
        <taxon>Bacillota</taxon>
        <taxon>Bacilli</taxon>
        <taxon>Bacillales</taxon>
        <taxon>Bacillaceae</taxon>
        <taxon>Calditerricola</taxon>
    </lineage>
</organism>
<evidence type="ECO:0000256" key="2">
    <source>
        <dbReference type="ARBA" id="ARBA00022448"/>
    </source>
</evidence>
<dbReference type="PANTHER" id="PTHR23531:SF2">
    <property type="entry name" value="PERMEASE"/>
    <property type="match status" value="1"/>
</dbReference>
<evidence type="ECO:0000259" key="7">
    <source>
        <dbReference type="PROSITE" id="PS50850"/>
    </source>
</evidence>
<feature type="transmembrane region" description="Helical" evidence="6">
    <location>
        <begin position="338"/>
        <end position="360"/>
    </location>
</feature>
<evidence type="ECO:0000256" key="4">
    <source>
        <dbReference type="ARBA" id="ARBA00022989"/>
    </source>
</evidence>
<dbReference type="Proteomes" id="UP000637720">
    <property type="component" value="Unassembled WGS sequence"/>
</dbReference>
<accession>A0A8J3F7S8</accession>
<feature type="transmembrane region" description="Helical" evidence="6">
    <location>
        <begin position="169"/>
        <end position="189"/>
    </location>
</feature>
<comment type="subcellular location">
    <subcellularLocation>
        <location evidence="1">Cell membrane</location>
        <topology evidence="1">Multi-pass membrane protein</topology>
    </subcellularLocation>
</comment>
<evidence type="ECO:0000313" key="8">
    <source>
        <dbReference type="EMBL" id="GGJ90856.1"/>
    </source>
</evidence>
<evidence type="ECO:0000256" key="1">
    <source>
        <dbReference type="ARBA" id="ARBA00004651"/>
    </source>
</evidence>
<feature type="transmembrane region" description="Helical" evidence="6">
    <location>
        <begin position="82"/>
        <end position="100"/>
    </location>
</feature>
<dbReference type="GO" id="GO:0005886">
    <property type="term" value="C:plasma membrane"/>
    <property type="evidence" value="ECO:0007669"/>
    <property type="project" value="UniProtKB-SubCell"/>
</dbReference>
<dbReference type="InterPro" id="IPR011701">
    <property type="entry name" value="MFS"/>
</dbReference>
<feature type="transmembrane region" description="Helical" evidence="6">
    <location>
        <begin position="302"/>
        <end position="326"/>
    </location>
</feature>
<feature type="transmembrane region" description="Helical" evidence="6">
    <location>
        <begin position="106"/>
        <end position="128"/>
    </location>
</feature>
<evidence type="ECO:0000256" key="6">
    <source>
        <dbReference type="SAM" id="Phobius"/>
    </source>
</evidence>
<feature type="transmembrane region" description="Helical" evidence="6">
    <location>
        <begin position="243"/>
        <end position="262"/>
    </location>
</feature>
<feature type="transmembrane region" description="Helical" evidence="6">
    <location>
        <begin position="52"/>
        <end position="70"/>
    </location>
</feature>
<keyword evidence="2" id="KW-0813">Transport</keyword>
<dbReference type="Pfam" id="PF07690">
    <property type="entry name" value="MFS_1"/>
    <property type="match status" value="1"/>
</dbReference>
<dbReference type="SUPFAM" id="SSF103473">
    <property type="entry name" value="MFS general substrate transporter"/>
    <property type="match status" value="1"/>
</dbReference>
<dbReference type="InterPro" id="IPR052714">
    <property type="entry name" value="MFS_Exporter"/>
</dbReference>
<name>A0A8J3F7S8_9BACI</name>
<dbReference type="EMBL" id="BMOF01000001">
    <property type="protein sequence ID" value="GGJ90856.1"/>
    <property type="molecule type" value="Genomic_DNA"/>
</dbReference>
<feature type="domain" description="Major facilitator superfamily (MFS) profile" evidence="7">
    <location>
        <begin position="16"/>
        <end position="389"/>
    </location>
</feature>
<dbReference type="GO" id="GO:0022857">
    <property type="term" value="F:transmembrane transporter activity"/>
    <property type="evidence" value="ECO:0007669"/>
    <property type="project" value="InterPro"/>
</dbReference>
<dbReference type="InterPro" id="IPR020846">
    <property type="entry name" value="MFS_dom"/>
</dbReference>
<protein>
    <submittedName>
        <fullName evidence="8">MFS transporter</fullName>
    </submittedName>
</protein>
<dbReference type="Gene3D" id="1.20.1250.20">
    <property type="entry name" value="MFS general substrate transporter like domains"/>
    <property type="match status" value="1"/>
</dbReference>
<dbReference type="CDD" id="cd17489">
    <property type="entry name" value="MFS_YfcJ_like"/>
    <property type="match status" value="1"/>
</dbReference>
<evidence type="ECO:0000256" key="3">
    <source>
        <dbReference type="ARBA" id="ARBA00022692"/>
    </source>
</evidence>
<keyword evidence="9" id="KW-1185">Reference proteome</keyword>